<organism evidence="2 3">
    <name type="scientific">Araneus ventricosus</name>
    <name type="common">Orbweaver spider</name>
    <name type="synonym">Epeira ventricosa</name>
    <dbReference type="NCBI Taxonomy" id="182803"/>
    <lineage>
        <taxon>Eukaryota</taxon>
        <taxon>Metazoa</taxon>
        <taxon>Ecdysozoa</taxon>
        <taxon>Arthropoda</taxon>
        <taxon>Chelicerata</taxon>
        <taxon>Arachnida</taxon>
        <taxon>Araneae</taxon>
        <taxon>Araneomorphae</taxon>
        <taxon>Entelegynae</taxon>
        <taxon>Araneoidea</taxon>
        <taxon>Araneidae</taxon>
        <taxon>Araneus</taxon>
    </lineage>
</organism>
<proteinExistence type="predicted"/>
<protein>
    <submittedName>
        <fullName evidence="2">Uncharacterized protein</fullName>
    </submittedName>
</protein>
<name>A0A4Y2FXY1_ARAVE</name>
<feature type="compositionally biased region" description="Basic and acidic residues" evidence="1">
    <location>
        <begin position="18"/>
        <end position="35"/>
    </location>
</feature>
<reference evidence="2 3" key="1">
    <citation type="journal article" date="2019" name="Sci. Rep.">
        <title>Orb-weaving spider Araneus ventricosus genome elucidates the spidroin gene catalogue.</title>
        <authorList>
            <person name="Kono N."/>
            <person name="Nakamura H."/>
            <person name="Ohtoshi R."/>
            <person name="Moran D.A.P."/>
            <person name="Shinohara A."/>
            <person name="Yoshida Y."/>
            <person name="Fujiwara M."/>
            <person name="Mori M."/>
            <person name="Tomita M."/>
            <person name="Arakawa K."/>
        </authorList>
    </citation>
    <scope>NUCLEOTIDE SEQUENCE [LARGE SCALE GENOMIC DNA]</scope>
</reference>
<feature type="region of interest" description="Disordered" evidence="1">
    <location>
        <begin position="16"/>
        <end position="42"/>
    </location>
</feature>
<evidence type="ECO:0000256" key="1">
    <source>
        <dbReference type="SAM" id="MobiDB-lite"/>
    </source>
</evidence>
<dbReference type="Proteomes" id="UP000499080">
    <property type="component" value="Unassembled WGS sequence"/>
</dbReference>
<comment type="caution">
    <text evidence="2">The sequence shown here is derived from an EMBL/GenBank/DDBJ whole genome shotgun (WGS) entry which is preliminary data.</text>
</comment>
<gene>
    <name evidence="2" type="ORF">AVEN_172975_1</name>
</gene>
<sequence length="127" mass="14805">MPTLVPLTQIGCKVGEGSVERESRTAGQHHGRDSLKNQNKKLQTLPEQRQWLKYNKNWQYRAQPTPVGRKMTFTTAHPPSVGSTYLQYYGIKEYKRLSIKNRRYEESDKFLYDKNCLGNSYSKNAFV</sequence>
<evidence type="ECO:0000313" key="2">
    <source>
        <dbReference type="EMBL" id="GBM45356.1"/>
    </source>
</evidence>
<keyword evidence="3" id="KW-1185">Reference proteome</keyword>
<dbReference type="EMBL" id="BGPR01001097">
    <property type="protein sequence ID" value="GBM45356.1"/>
    <property type="molecule type" value="Genomic_DNA"/>
</dbReference>
<accession>A0A4Y2FXY1</accession>
<evidence type="ECO:0000313" key="3">
    <source>
        <dbReference type="Proteomes" id="UP000499080"/>
    </source>
</evidence>
<dbReference type="AlphaFoldDB" id="A0A4Y2FXY1"/>